<dbReference type="PANTHER" id="PTHR12804:SF0">
    <property type="entry name" value="SIGNAL PEPTIDASE COMPLEX SUBUNIT 3"/>
    <property type="match status" value="1"/>
</dbReference>
<dbReference type="AlphaFoldDB" id="A0A1M8A361"/>
<sequence length="186" mass="21606">MFSTLQRLNLVTAFALSVISVVLSVIALTGLQIGEPFCTMKINKADIVFGRARWHADRRMQQFVETRLDLDLDLRPLFNWNTKQVFLSLTASYESPRRGKNDIVIWDKIVRCEQDALMRIQNMPNKYGMRDYLKSFDNVTAVDYRVEWNVMPYVGFMQRGVTERSKPFMLAHETTSGGQKPKLMPY</sequence>
<accession>A0A1M8A361</accession>
<keyword evidence="5" id="KW-0735">Signal-anchor</keyword>
<reference evidence="11" key="1">
    <citation type="journal article" date="2017" name="Nucleic Acids Res.">
        <title>Proteogenomics produces comprehensive and highly accurate protein-coding gene annotation in a complete genome assembly of Malassezia sympodialis.</title>
        <authorList>
            <person name="Zhu Y."/>
            <person name="Engstroem P.G."/>
            <person name="Tellgren-Roth C."/>
            <person name="Baudo C.D."/>
            <person name="Kennell J.C."/>
            <person name="Sun S."/>
            <person name="Billmyre R.B."/>
            <person name="Schroeder M.S."/>
            <person name="Andersson A."/>
            <person name="Holm T."/>
            <person name="Sigurgeirsson B."/>
            <person name="Wu G."/>
            <person name="Sankaranarayanan S.R."/>
            <person name="Siddharthan R."/>
            <person name="Sanyal K."/>
            <person name="Lundeberg J."/>
            <person name="Nystedt B."/>
            <person name="Boekhout T."/>
            <person name="Dawson T.L. Jr."/>
            <person name="Heitman J."/>
            <person name="Scheynius A."/>
            <person name="Lehtioe J."/>
        </authorList>
    </citation>
    <scope>NUCLEOTIDE SEQUENCE [LARGE SCALE GENOMIC DNA]</scope>
    <source>
        <strain evidence="11">ATCC 42132</strain>
    </source>
</reference>
<comment type="subcellular location">
    <subcellularLocation>
        <location evidence="1">Endoplasmic reticulum membrane</location>
        <topology evidence="1">Single-pass type II membrane protein</topology>
    </subcellularLocation>
</comment>
<organism evidence="10 11">
    <name type="scientific">Malassezia sympodialis (strain ATCC 42132)</name>
    <name type="common">Atopic eczema-associated yeast</name>
    <dbReference type="NCBI Taxonomy" id="1230383"/>
    <lineage>
        <taxon>Eukaryota</taxon>
        <taxon>Fungi</taxon>
        <taxon>Dikarya</taxon>
        <taxon>Basidiomycota</taxon>
        <taxon>Ustilaginomycotina</taxon>
        <taxon>Malasseziomycetes</taxon>
        <taxon>Malasseziales</taxon>
        <taxon>Malasseziaceae</taxon>
        <taxon>Malassezia</taxon>
    </lineage>
</organism>
<dbReference type="GO" id="GO:0005787">
    <property type="term" value="C:signal peptidase complex"/>
    <property type="evidence" value="ECO:0007669"/>
    <property type="project" value="UniProtKB-UniRule"/>
</dbReference>
<evidence type="ECO:0000256" key="3">
    <source>
        <dbReference type="ARBA" id="ARBA00022692"/>
    </source>
</evidence>
<dbReference type="GO" id="GO:0006465">
    <property type="term" value="P:signal peptide processing"/>
    <property type="evidence" value="ECO:0007669"/>
    <property type="project" value="UniProtKB-UniRule"/>
</dbReference>
<keyword evidence="4 9" id="KW-0256">Endoplasmic reticulum</keyword>
<evidence type="ECO:0000256" key="2">
    <source>
        <dbReference type="ARBA" id="ARBA00009289"/>
    </source>
</evidence>
<keyword evidence="6" id="KW-1133">Transmembrane helix</keyword>
<evidence type="ECO:0000256" key="5">
    <source>
        <dbReference type="ARBA" id="ARBA00022968"/>
    </source>
</evidence>
<dbReference type="OMA" id="WVGALTW"/>
<keyword evidence="7 9" id="KW-0472">Membrane</keyword>
<comment type="function">
    <text evidence="8">Essential component of the signal peptidase complex (SPC) which catalyzes the cleavage of N-terminal signal sequences from nascent proteins as they are translocated into the lumen of the endoplasmic reticulum. Essential for the SPC catalytic activity, possibly by stabilizing and positioning the active center of the complex close to the lumenal surface. Essential for viability.</text>
</comment>
<keyword evidence="3" id="KW-0812">Transmembrane</keyword>
<dbReference type="PANTHER" id="PTHR12804">
    <property type="entry name" value="MICROSOMAL SIGNAL PEPTIDASE 23 KD SUBUNIT SPC22/23"/>
    <property type="match status" value="1"/>
</dbReference>
<dbReference type="OrthoDB" id="10261524at2759"/>
<evidence type="ECO:0000256" key="4">
    <source>
        <dbReference type="ARBA" id="ARBA00022824"/>
    </source>
</evidence>
<dbReference type="Proteomes" id="UP000186303">
    <property type="component" value="Chromosome 2"/>
</dbReference>
<gene>
    <name evidence="10" type="ORF">MSYG_0952</name>
</gene>
<protein>
    <recommendedName>
        <fullName evidence="9">Signal peptidase subunit 3</fullName>
    </recommendedName>
</protein>
<evidence type="ECO:0000313" key="11">
    <source>
        <dbReference type="Proteomes" id="UP000186303"/>
    </source>
</evidence>
<dbReference type="PIRSF" id="PIRSF016089">
    <property type="entry name" value="SPC22"/>
    <property type="match status" value="1"/>
</dbReference>
<dbReference type="EMBL" id="LT671822">
    <property type="protein sequence ID" value="SHO76614.1"/>
    <property type="molecule type" value="Genomic_DNA"/>
</dbReference>
<dbReference type="STRING" id="1230383.A0A1M8A361"/>
<dbReference type="InterPro" id="IPR007653">
    <property type="entry name" value="SPC3"/>
</dbReference>
<dbReference type="Pfam" id="PF04573">
    <property type="entry name" value="SPC22"/>
    <property type="match status" value="1"/>
</dbReference>
<evidence type="ECO:0000256" key="7">
    <source>
        <dbReference type="ARBA" id="ARBA00023136"/>
    </source>
</evidence>
<keyword evidence="11" id="KW-1185">Reference proteome</keyword>
<comment type="similarity">
    <text evidence="2 9">Belongs to the SPCS3 family.</text>
</comment>
<dbReference type="VEuPathDB" id="FungiDB:MSYG_0952"/>
<evidence type="ECO:0000256" key="8">
    <source>
        <dbReference type="ARBA" id="ARBA00045670"/>
    </source>
</evidence>
<evidence type="ECO:0000256" key="9">
    <source>
        <dbReference type="PIRNR" id="PIRNR016089"/>
    </source>
</evidence>
<proteinExistence type="inferred from homology"/>
<name>A0A1M8A361_MALS4</name>
<evidence type="ECO:0000313" key="10">
    <source>
        <dbReference type="EMBL" id="SHO76614.1"/>
    </source>
</evidence>
<dbReference type="GO" id="GO:0045047">
    <property type="term" value="P:protein targeting to ER"/>
    <property type="evidence" value="ECO:0007669"/>
    <property type="project" value="TreeGrafter"/>
</dbReference>
<evidence type="ECO:0000256" key="6">
    <source>
        <dbReference type="ARBA" id="ARBA00022989"/>
    </source>
</evidence>
<evidence type="ECO:0000256" key="1">
    <source>
        <dbReference type="ARBA" id="ARBA00004648"/>
    </source>
</evidence>